<feature type="non-terminal residue" evidence="1">
    <location>
        <position position="93"/>
    </location>
</feature>
<dbReference type="RefSeq" id="XP_018271185.1">
    <property type="nucleotide sequence ID" value="XM_018418448.1"/>
</dbReference>
<dbReference type="STRING" id="578459.A0A194S6U7"/>
<keyword evidence="1" id="KW-0808">Transferase</keyword>
<reference evidence="1 2" key="1">
    <citation type="journal article" date="2015" name="Front. Microbiol.">
        <title>Genome sequence of the plant growth promoting endophytic yeast Rhodotorula graminis WP1.</title>
        <authorList>
            <person name="Firrincieli A."/>
            <person name="Otillar R."/>
            <person name="Salamov A."/>
            <person name="Schmutz J."/>
            <person name="Khan Z."/>
            <person name="Redman R.S."/>
            <person name="Fleck N.D."/>
            <person name="Lindquist E."/>
            <person name="Grigoriev I.V."/>
            <person name="Doty S.L."/>
        </authorList>
    </citation>
    <scope>NUCLEOTIDE SEQUENCE [LARGE SCALE GENOMIC DNA]</scope>
    <source>
        <strain evidence="1 2">WP1</strain>
    </source>
</reference>
<dbReference type="OMA" id="WVWEYVE"/>
<dbReference type="GO" id="GO:0016740">
    <property type="term" value="F:transferase activity"/>
    <property type="evidence" value="ECO:0007669"/>
    <property type="project" value="UniProtKB-KW"/>
</dbReference>
<sequence>VAAQPHPIHYLIREAEASWKGKVARQSRTLAEAVAEYKRRYRQPPPRGFDAWFAFAQENGVQLLDEYDSIHSRLRPFAAIRPEVLRERDTVLQ</sequence>
<evidence type="ECO:0000313" key="2">
    <source>
        <dbReference type="Proteomes" id="UP000053890"/>
    </source>
</evidence>
<protein>
    <submittedName>
        <fullName evidence="1">Glycosyltransferase family 90 protein</fullName>
    </submittedName>
</protein>
<dbReference type="Proteomes" id="UP000053890">
    <property type="component" value="Unassembled WGS sequence"/>
</dbReference>
<dbReference type="OrthoDB" id="3041042at2759"/>
<dbReference type="AlphaFoldDB" id="A0A194S6U7"/>
<name>A0A194S6U7_RHOGW</name>
<keyword evidence="2" id="KW-1185">Reference proteome</keyword>
<evidence type="ECO:0000313" key="1">
    <source>
        <dbReference type="EMBL" id="KPV75136.1"/>
    </source>
</evidence>
<proteinExistence type="predicted"/>
<accession>A0A194S6U7</accession>
<organism evidence="1 2">
    <name type="scientific">Rhodotorula graminis (strain WP1)</name>
    <dbReference type="NCBI Taxonomy" id="578459"/>
    <lineage>
        <taxon>Eukaryota</taxon>
        <taxon>Fungi</taxon>
        <taxon>Dikarya</taxon>
        <taxon>Basidiomycota</taxon>
        <taxon>Pucciniomycotina</taxon>
        <taxon>Microbotryomycetes</taxon>
        <taxon>Sporidiobolales</taxon>
        <taxon>Sporidiobolaceae</taxon>
        <taxon>Rhodotorula</taxon>
    </lineage>
</organism>
<dbReference type="EMBL" id="KQ474078">
    <property type="protein sequence ID" value="KPV75136.1"/>
    <property type="molecule type" value="Genomic_DNA"/>
</dbReference>
<feature type="non-terminal residue" evidence="1">
    <location>
        <position position="1"/>
    </location>
</feature>
<gene>
    <name evidence="1" type="ORF">RHOBADRAFT_5997</name>
</gene>
<dbReference type="GeneID" id="28978895"/>